<sequence>MNGMFFRASYLNQPIGDWDVSGVNDMAYMFHGAIRFNQPVGDWNMSRVTYAQFMFFAAHDFNQPISDWNMSSLTDAMKMFYVAYDFNQPIGDWDTSSLKNARGMLGGQNFNQPIGDWDTSSVTDMSGMFSNTTSFDQPIGTWNTSSVEGMGRMFYSSHFNQPLDEWDVSAVAHMFLMFDGATNFNQCLGSWAEKTPDYVSVFGMFDNSACPNTSDPDKTKGPWCQTSNDSCGHLVSSDCANEKGFTIKRKYIECNELSELSDRERNALCRKKVPKQACPGVCDRRCICKDKKRFSIKKNRKHIFKGSYKCRNVGKQNQPSCDTKAKKRLLVKDLCPKKCDSCLT</sequence>
<gene>
    <name evidence="1" type="ORF">PSNMU_V1.4_AUG-EV-PASAV3_0067320</name>
</gene>
<evidence type="ECO:0008006" key="3">
    <source>
        <dbReference type="Google" id="ProtNLM"/>
    </source>
</evidence>
<dbReference type="OrthoDB" id="46591at2759"/>
<evidence type="ECO:0000313" key="2">
    <source>
        <dbReference type="Proteomes" id="UP000291116"/>
    </source>
</evidence>
<dbReference type="Proteomes" id="UP000291116">
    <property type="component" value="Unassembled WGS sequence"/>
</dbReference>
<dbReference type="InterPro" id="IPR005046">
    <property type="entry name" value="DUF285"/>
</dbReference>
<evidence type="ECO:0000313" key="1">
    <source>
        <dbReference type="EMBL" id="VEU39866.1"/>
    </source>
</evidence>
<dbReference type="AlphaFoldDB" id="A0A448ZCV2"/>
<reference evidence="1 2" key="1">
    <citation type="submission" date="2019-01" db="EMBL/GenBank/DDBJ databases">
        <authorList>
            <person name="Ferrante I. M."/>
        </authorList>
    </citation>
    <scope>NUCLEOTIDE SEQUENCE [LARGE SCALE GENOMIC DNA]</scope>
    <source>
        <strain evidence="1 2">B856</strain>
    </source>
</reference>
<protein>
    <recommendedName>
        <fullName evidence="3">BspA family leucine-rich repeat surface protein</fullName>
    </recommendedName>
</protein>
<name>A0A448ZCV2_9STRA</name>
<dbReference type="Pfam" id="PF03382">
    <property type="entry name" value="DUF285"/>
    <property type="match status" value="1"/>
</dbReference>
<dbReference type="NCBIfam" id="TIGR02167">
    <property type="entry name" value="Liste_lipo_26"/>
    <property type="match status" value="1"/>
</dbReference>
<proteinExistence type="predicted"/>
<accession>A0A448ZCV2</accession>
<dbReference type="EMBL" id="CAACVS010000241">
    <property type="protein sequence ID" value="VEU39866.1"/>
    <property type="molecule type" value="Genomic_DNA"/>
</dbReference>
<organism evidence="1 2">
    <name type="scientific">Pseudo-nitzschia multistriata</name>
    <dbReference type="NCBI Taxonomy" id="183589"/>
    <lineage>
        <taxon>Eukaryota</taxon>
        <taxon>Sar</taxon>
        <taxon>Stramenopiles</taxon>
        <taxon>Ochrophyta</taxon>
        <taxon>Bacillariophyta</taxon>
        <taxon>Bacillariophyceae</taxon>
        <taxon>Bacillariophycidae</taxon>
        <taxon>Bacillariales</taxon>
        <taxon>Bacillariaceae</taxon>
        <taxon>Pseudo-nitzschia</taxon>
    </lineage>
</organism>
<keyword evidence="2" id="KW-1185">Reference proteome</keyword>
<dbReference type="InterPro" id="IPR011889">
    <property type="entry name" value="Liste_lipo_26"/>
</dbReference>